<organism evidence="3 4">
    <name type="scientific">Dyadobacter helix</name>
    <dbReference type="NCBI Taxonomy" id="2822344"/>
    <lineage>
        <taxon>Bacteria</taxon>
        <taxon>Pseudomonadati</taxon>
        <taxon>Bacteroidota</taxon>
        <taxon>Cytophagia</taxon>
        <taxon>Cytophagales</taxon>
        <taxon>Spirosomataceae</taxon>
        <taxon>Dyadobacter</taxon>
    </lineage>
</organism>
<keyword evidence="4" id="KW-1185">Reference proteome</keyword>
<evidence type="ECO:0000256" key="1">
    <source>
        <dbReference type="ARBA" id="ARBA00022679"/>
    </source>
</evidence>
<accession>A0A916JC51</accession>
<dbReference type="Proteomes" id="UP000680038">
    <property type="component" value="Unassembled WGS sequence"/>
</dbReference>
<feature type="domain" description="4'-phosphopantetheinyl transferase" evidence="2">
    <location>
        <begin position="107"/>
        <end position="205"/>
    </location>
</feature>
<dbReference type="SUPFAM" id="SSF56214">
    <property type="entry name" value="4'-phosphopantetheinyl transferase"/>
    <property type="match status" value="2"/>
</dbReference>
<evidence type="ECO:0000313" key="3">
    <source>
        <dbReference type="EMBL" id="CAG4994815.1"/>
    </source>
</evidence>
<reference evidence="3" key="1">
    <citation type="submission" date="2021-04" db="EMBL/GenBank/DDBJ databases">
        <authorList>
            <person name="Rodrigo-Torres L."/>
            <person name="Arahal R. D."/>
            <person name="Lucena T."/>
        </authorList>
    </citation>
    <scope>NUCLEOTIDE SEQUENCE</scope>
    <source>
        <strain evidence="3">CECT 9275</strain>
    </source>
</reference>
<evidence type="ECO:0000313" key="4">
    <source>
        <dbReference type="Proteomes" id="UP000680038"/>
    </source>
</evidence>
<dbReference type="Pfam" id="PF01648">
    <property type="entry name" value="ACPS"/>
    <property type="match status" value="1"/>
</dbReference>
<dbReference type="AlphaFoldDB" id="A0A916JC51"/>
<dbReference type="InterPro" id="IPR008278">
    <property type="entry name" value="4-PPantetheinyl_Trfase_dom"/>
</dbReference>
<comment type="caution">
    <text evidence="3">The sequence shown here is derived from an EMBL/GenBank/DDBJ whole genome shotgun (WGS) entry which is preliminary data.</text>
</comment>
<dbReference type="EMBL" id="CAJRAF010000001">
    <property type="protein sequence ID" value="CAG4994815.1"/>
    <property type="molecule type" value="Genomic_DNA"/>
</dbReference>
<gene>
    <name evidence="3" type="ORF">DYBT9275_01473</name>
</gene>
<dbReference type="RefSeq" id="WP_215238117.1">
    <property type="nucleotide sequence ID" value="NZ_CAJRAF010000001.1"/>
</dbReference>
<name>A0A916JC51_9BACT</name>
<sequence>MGIALTKKIGTEGILSLWQITETASELTEGLIAAEQEELATKKPFSEKRRKEWLATRQLLAHMMPVPEKICYQSNGKPYLLSGEYHVSISHSANYAALYLSKTRQTGVDIQQMRSSVIKGADFFMTEQEMIWAENGDVVVQNLIWSAKESVFKFFGDDSLNLKKDIKISRFVPEQFGKMQAYVFIREAQTAVSIGYEIIGDYVLTWTI</sequence>
<protein>
    <recommendedName>
        <fullName evidence="2">4'-phosphopantetheinyl transferase domain-containing protein</fullName>
    </recommendedName>
</protein>
<dbReference type="GO" id="GO:0000287">
    <property type="term" value="F:magnesium ion binding"/>
    <property type="evidence" value="ECO:0007669"/>
    <property type="project" value="InterPro"/>
</dbReference>
<dbReference type="GO" id="GO:0008897">
    <property type="term" value="F:holo-[acyl-carrier-protein] synthase activity"/>
    <property type="evidence" value="ECO:0007669"/>
    <property type="project" value="InterPro"/>
</dbReference>
<evidence type="ECO:0000259" key="2">
    <source>
        <dbReference type="Pfam" id="PF01648"/>
    </source>
</evidence>
<keyword evidence="1" id="KW-0808">Transferase</keyword>
<dbReference type="Gene3D" id="3.90.470.20">
    <property type="entry name" value="4'-phosphopantetheinyl transferase domain"/>
    <property type="match status" value="1"/>
</dbReference>
<dbReference type="InterPro" id="IPR037143">
    <property type="entry name" value="4-PPantetheinyl_Trfase_dom_sf"/>
</dbReference>
<proteinExistence type="predicted"/>